<dbReference type="InterPro" id="IPR055797">
    <property type="entry name" value="DUF7373"/>
</dbReference>
<dbReference type="Pfam" id="PF24088">
    <property type="entry name" value="DUF7373"/>
    <property type="match status" value="1"/>
</dbReference>
<keyword evidence="3" id="KW-1185">Reference proteome</keyword>
<comment type="caution">
    <text evidence="2">The sequence shown here is derived from an EMBL/GenBank/DDBJ whole genome shotgun (WGS) entry which is preliminary data.</text>
</comment>
<accession>A0ABP8JAP8</accession>
<reference evidence="3" key="1">
    <citation type="journal article" date="2019" name="Int. J. Syst. Evol. Microbiol.">
        <title>The Global Catalogue of Microorganisms (GCM) 10K type strain sequencing project: providing services to taxonomists for standard genome sequencing and annotation.</title>
        <authorList>
            <consortium name="The Broad Institute Genomics Platform"/>
            <consortium name="The Broad Institute Genome Sequencing Center for Infectious Disease"/>
            <person name="Wu L."/>
            <person name="Ma J."/>
        </authorList>
    </citation>
    <scope>NUCLEOTIDE SEQUENCE [LARGE SCALE GENOMIC DNA]</scope>
    <source>
        <strain evidence="3">JCM 17688</strain>
    </source>
</reference>
<evidence type="ECO:0000259" key="1">
    <source>
        <dbReference type="Pfam" id="PF24088"/>
    </source>
</evidence>
<name>A0ABP8JAP8_9ACTN</name>
<dbReference type="Proteomes" id="UP001500635">
    <property type="component" value="Unassembled WGS sequence"/>
</dbReference>
<proteinExistence type="predicted"/>
<evidence type="ECO:0000313" key="3">
    <source>
        <dbReference type="Proteomes" id="UP001500635"/>
    </source>
</evidence>
<gene>
    <name evidence="2" type="ORF">GCM10023147_12660</name>
</gene>
<organism evidence="2 3">
    <name type="scientific">Tsukamurella soli</name>
    <dbReference type="NCBI Taxonomy" id="644556"/>
    <lineage>
        <taxon>Bacteria</taxon>
        <taxon>Bacillati</taxon>
        <taxon>Actinomycetota</taxon>
        <taxon>Actinomycetes</taxon>
        <taxon>Mycobacteriales</taxon>
        <taxon>Tsukamurellaceae</taxon>
        <taxon>Tsukamurella</taxon>
    </lineage>
</organism>
<protein>
    <recommendedName>
        <fullName evidence="1">DUF7373 domain-containing protein</fullName>
    </recommendedName>
</protein>
<evidence type="ECO:0000313" key="2">
    <source>
        <dbReference type="EMBL" id="GAA4387778.1"/>
    </source>
</evidence>
<feature type="domain" description="DUF7373" evidence="1">
    <location>
        <begin position="39"/>
        <end position="230"/>
    </location>
</feature>
<sequence>MGLLAGCATTVPGTPVVMSGPPSQLDTASFATAPRTLAPTSADLGRRLEAYHMADTLPLMSDVDPAMRFRGEFLVGNGAVTGETVAGTGVGTDAVTSTRTAAVAVMADNEDVVGGATPSIDSGQSLRVGLIRMPSAVAATAAMHDPRIAPPDGTDAFGATTYSRLEVAGSPAAVAFAGHYFVTGDQGTAALRFLADGDFVLVAYTDHDVGPVAKYFAAQTKTFTSTQVDRWTSLRADVDGIRRLTLLHSGRTTASNRGGSPGGWSR</sequence>
<dbReference type="EMBL" id="BAABFR010000013">
    <property type="protein sequence ID" value="GAA4387778.1"/>
    <property type="molecule type" value="Genomic_DNA"/>
</dbReference>
<dbReference type="RefSeq" id="WP_385922893.1">
    <property type="nucleotide sequence ID" value="NZ_JBHTGI010000001.1"/>
</dbReference>